<keyword evidence="6" id="KW-1185">Reference proteome</keyword>
<dbReference type="SMART" id="SM00637">
    <property type="entry name" value="CBD_II"/>
    <property type="match status" value="1"/>
</dbReference>
<dbReference type="EMBL" id="JAUSUZ010000001">
    <property type="protein sequence ID" value="MDQ0370599.1"/>
    <property type="molecule type" value="Genomic_DNA"/>
</dbReference>
<protein>
    <submittedName>
        <fullName evidence="5">Uncharacterized protein YndB with AHSA1/START domain</fullName>
    </submittedName>
</protein>
<sequence>MTTESAASVEIEIEVEVEHPTERVWRALTEPRLLRQWFAETDLKPRVGAFFQLSGTDLPGLQPDPEAEQPEQGSTVEGEVVGVETGERLVLFLHGPGLVSRLRWELAAVDEQRTRIMLHQSWREGAGSEAELADKRIAYETALGQPLAAVLDWLAFGEVDLEGMRGRRGPETVILPRLSVARLRSARVPLTIAGVAVVVGLAAVTAGIIWGRSGGSGDVAAEGGVTAITSSPTPPEAGGDTPITSSTSTALPSPGATPTQSPAPDPASLLPSFRPPASPTGAAPTPAEDVLTAAYATDGDWAFGYRGKISLTNPGLFQNGTWTVVLTLKSPITVTKADGATFTQSGETVTFTPAAGAIPVGASGGTASFTFEADLKGSLFADREPTACTVNGRACAGV</sequence>
<dbReference type="InterPro" id="IPR001919">
    <property type="entry name" value="CBD2"/>
</dbReference>
<evidence type="ECO:0000313" key="6">
    <source>
        <dbReference type="Proteomes" id="UP001240236"/>
    </source>
</evidence>
<dbReference type="Gene3D" id="2.60.40.290">
    <property type="match status" value="1"/>
</dbReference>
<name>A0AAE3W6T4_9ACTN</name>
<dbReference type="Pfam" id="PF08327">
    <property type="entry name" value="AHSA1"/>
    <property type="match status" value="1"/>
</dbReference>
<evidence type="ECO:0000256" key="3">
    <source>
        <dbReference type="SAM" id="Phobius"/>
    </source>
</evidence>
<dbReference type="GO" id="GO:0004553">
    <property type="term" value="F:hydrolase activity, hydrolyzing O-glycosyl compounds"/>
    <property type="evidence" value="ECO:0007669"/>
    <property type="project" value="InterPro"/>
</dbReference>
<evidence type="ECO:0000256" key="2">
    <source>
        <dbReference type="SAM" id="MobiDB-lite"/>
    </source>
</evidence>
<keyword evidence="3" id="KW-0812">Transmembrane</keyword>
<dbReference type="GO" id="GO:0005975">
    <property type="term" value="P:carbohydrate metabolic process"/>
    <property type="evidence" value="ECO:0007669"/>
    <property type="project" value="InterPro"/>
</dbReference>
<dbReference type="RefSeq" id="WP_307246686.1">
    <property type="nucleotide sequence ID" value="NZ_JAUSUZ010000001.1"/>
</dbReference>
<evidence type="ECO:0000313" key="5">
    <source>
        <dbReference type="EMBL" id="MDQ0370599.1"/>
    </source>
</evidence>
<dbReference type="AlphaFoldDB" id="A0AAE3W6T4"/>
<gene>
    <name evidence="5" type="ORF">J2S42_007268</name>
</gene>
<feature type="domain" description="CBM2" evidence="4">
    <location>
        <begin position="284"/>
        <end position="398"/>
    </location>
</feature>
<dbReference type="PROSITE" id="PS51173">
    <property type="entry name" value="CBM2"/>
    <property type="match status" value="1"/>
</dbReference>
<accession>A0AAE3W6T4</accession>
<dbReference type="InterPro" id="IPR023393">
    <property type="entry name" value="START-like_dom_sf"/>
</dbReference>
<keyword evidence="3" id="KW-1133">Transmembrane helix</keyword>
<dbReference type="Proteomes" id="UP001240236">
    <property type="component" value="Unassembled WGS sequence"/>
</dbReference>
<dbReference type="Gene3D" id="3.30.530.20">
    <property type="match status" value="1"/>
</dbReference>
<feature type="region of interest" description="Disordered" evidence="2">
    <location>
        <begin position="223"/>
        <end position="285"/>
    </location>
</feature>
<keyword evidence="3" id="KW-0472">Membrane</keyword>
<dbReference type="InterPro" id="IPR012291">
    <property type="entry name" value="CBM2_carb-bd_dom_sf"/>
</dbReference>
<evidence type="ECO:0000256" key="1">
    <source>
        <dbReference type="ARBA" id="ARBA00006817"/>
    </source>
</evidence>
<organism evidence="5 6">
    <name type="scientific">Catenuloplanes indicus</name>
    <dbReference type="NCBI Taxonomy" id="137267"/>
    <lineage>
        <taxon>Bacteria</taxon>
        <taxon>Bacillati</taxon>
        <taxon>Actinomycetota</taxon>
        <taxon>Actinomycetes</taxon>
        <taxon>Micromonosporales</taxon>
        <taxon>Micromonosporaceae</taxon>
        <taxon>Catenuloplanes</taxon>
    </lineage>
</organism>
<feature type="compositionally biased region" description="Polar residues" evidence="2">
    <location>
        <begin position="242"/>
        <end position="260"/>
    </location>
</feature>
<dbReference type="InterPro" id="IPR013538">
    <property type="entry name" value="ASHA1/2-like_C"/>
</dbReference>
<dbReference type="InterPro" id="IPR008965">
    <property type="entry name" value="CBM2/CBM3_carb-bd_dom_sf"/>
</dbReference>
<dbReference type="SUPFAM" id="SSF55961">
    <property type="entry name" value="Bet v1-like"/>
    <property type="match status" value="1"/>
</dbReference>
<reference evidence="5 6" key="1">
    <citation type="submission" date="2023-07" db="EMBL/GenBank/DDBJ databases">
        <title>Sequencing the genomes of 1000 actinobacteria strains.</title>
        <authorList>
            <person name="Klenk H.-P."/>
        </authorList>
    </citation>
    <scope>NUCLEOTIDE SEQUENCE [LARGE SCALE GENOMIC DNA]</scope>
    <source>
        <strain evidence="5 6">DSM 44709</strain>
    </source>
</reference>
<comment type="caution">
    <text evidence="5">The sequence shown here is derived from an EMBL/GenBank/DDBJ whole genome shotgun (WGS) entry which is preliminary data.</text>
</comment>
<dbReference type="Pfam" id="PF00553">
    <property type="entry name" value="CBM_2"/>
    <property type="match status" value="1"/>
</dbReference>
<evidence type="ECO:0000259" key="4">
    <source>
        <dbReference type="PROSITE" id="PS51173"/>
    </source>
</evidence>
<feature type="transmembrane region" description="Helical" evidence="3">
    <location>
        <begin position="188"/>
        <end position="210"/>
    </location>
</feature>
<dbReference type="SUPFAM" id="SSF49384">
    <property type="entry name" value="Carbohydrate-binding domain"/>
    <property type="match status" value="1"/>
</dbReference>
<comment type="similarity">
    <text evidence="1">Belongs to the AHA1 family.</text>
</comment>
<proteinExistence type="inferred from homology"/>
<dbReference type="GO" id="GO:0030247">
    <property type="term" value="F:polysaccharide binding"/>
    <property type="evidence" value="ECO:0007669"/>
    <property type="project" value="UniProtKB-UniRule"/>
</dbReference>